<keyword evidence="3" id="KW-1003">Cell membrane</keyword>
<comment type="subcellular location">
    <subcellularLocation>
        <location evidence="1">Cell membrane</location>
        <topology evidence="1">Peripheral membrane protein</topology>
    </subcellularLocation>
</comment>
<evidence type="ECO:0000256" key="2">
    <source>
        <dbReference type="ARBA" id="ARBA00010488"/>
    </source>
</evidence>
<dbReference type="InterPro" id="IPR051612">
    <property type="entry name" value="Teichoic_Acid_Biosynth"/>
</dbReference>
<dbReference type="Gene3D" id="3.40.50.12580">
    <property type="match status" value="1"/>
</dbReference>
<dbReference type="GO" id="GO:0019350">
    <property type="term" value="P:teichoic acid biosynthetic process"/>
    <property type="evidence" value="ECO:0007669"/>
    <property type="project" value="UniProtKB-KW"/>
</dbReference>
<evidence type="ECO:0000313" key="8">
    <source>
        <dbReference type="Proteomes" id="UP000660668"/>
    </source>
</evidence>
<dbReference type="PANTHER" id="PTHR37316:SF3">
    <property type="entry name" value="TEICHOIC ACID GLYCEROL-PHOSPHATE TRANSFERASE"/>
    <property type="match status" value="1"/>
</dbReference>
<organism evidence="7 8">
    <name type="scientific">Nocardioides agariphilus</name>
    <dbReference type="NCBI Taxonomy" id="433664"/>
    <lineage>
        <taxon>Bacteria</taxon>
        <taxon>Bacillati</taxon>
        <taxon>Actinomycetota</taxon>
        <taxon>Actinomycetes</taxon>
        <taxon>Propionibacteriales</taxon>
        <taxon>Nocardioidaceae</taxon>
        <taxon>Nocardioides</taxon>
    </lineage>
</organism>
<gene>
    <name evidence="7" type="ORF">ISU10_15515</name>
</gene>
<dbReference type="Proteomes" id="UP000660668">
    <property type="component" value="Unassembled WGS sequence"/>
</dbReference>
<comment type="caution">
    <text evidence="7">The sequence shown here is derived from an EMBL/GenBank/DDBJ whole genome shotgun (WGS) entry which is preliminary data.</text>
</comment>
<dbReference type="PANTHER" id="PTHR37316">
    <property type="entry name" value="TEICHOIC ACID GLYCEROL-PHOSPHATE PRIMASE"/>
    <property type="match status" value="1"/>
</dbReference>
<dbReference type="SUPFAM" id="SSF53756">
    <property type="entry name" value="UDP-Glycosyltransferase/glycogen phosphorylase"/>
    <property type="match status" value="1"/>
</dbReference>
<dbReference type="GO" id="GO:0047355">
    <property type="term" value="F:CDP-glycerol glycerophosphotransferase activity"/>
    <property type="evidence" value="ECO:0007669"/>
    <property type="project" value="InterPro"/>
</dbReference>
<evidence type="ECO:0000313" key="7">
    <source>
        <dbReference type="EMBL" id="MBF4769176.1"/>
    </source>
</evidence>
<protein>
    <submittedName>
        <fullName evidence="7">CDP-glycerol glycerophosphotransferase family protein</fullName>
    </submittedName>
</protein>
<sequence length="873" mass="99702">MTATSTSSATAGSGAMSGAEFARSWSLFVRAWADAHAISHRRSADLVARALANGLEPAPAGDVGPVKAEVERSCAIAVLRGHGGFDDERYLESHPSVAERGMDPVRHFHEHGWKQLVNPCHEFDTWWYWVEYLDPTVEDVDPYLHYVLAGRFAGHLPTPARRETRPATSYPTGTDIRRVCLFAAYDVDGVVDDYVVAYLTELSRHCDVYYLADSHVDKAELAKLDGITTGAWAIRHGMYDFGSFSLLARDLVGWSRIEEYDELVLANDSAYLLKPLDEMFERMDRRACDWWGLQATKRPFREERGFSRPVPLEQAKRHMVGEPEMLPLDHLHLSSYLMVFRKPVVLDPGFRRRLDTVVRQQRKIAVILKYEVGLSRYLMSAGFDFETFVDDLYPFHPLYTEDYFALLRNGFPLLKRNLITENPRKACDVRDWKRRVTDVVPDAPVEMLERNLLRVAADDTLQRSFSVRVAADGTPTVPPMLDAAELRAEDRRTPTFDHWWAFPVCAFDHTFAGNERAVFEEVKDDPSIKKIVLTRSRRVEVAGENVVVVPLFSPEGQYYALRAGQVFVKHAAGINLPFGLSPNRRNFINLWHGIPLKRFGFAGLDLQGRVRRALGREHGACRAVIASSRLDALAMQAALHPLTLDHMWVTGLPRNDFIVREEEQLPADLRAALERLRVEVAGRSLVLFLPTFKQDQFDAYYEFDQAEIAWLKDWCVRHNAVIGVREHMADTARTYSEMLAPLDPIDLSSRRYPDLEVLYRAADALVTDYSSCIVDFLLTGRQVISFAYDYERYAQEERGLFYHLDDVLPGPVCRDFAQLSTALDSVFDEQTPEQRAEYEWRRRLFFDHLDDRAASRVVDNVKRLYVGPDEARG</sequence>
<dbReference type="Pfam" id="PF05045">
    <property type="entry name" value="RgpF"/>
    <property type="match status" value="1"/>
</dbReference>
<proteinExistence type="inferred from homology"/>
<evidence type="ECO:0000256" key="5">
    <source>
        <dbReference type="ARBA" id="ARBA00022944"/>
    </source>
</evidence>
<dbReference type="InterPro" id="IPR043149">
    <property type="entry name" value="TagF_N"/>
</dbReference>
<comment type="similarity">
    <text evidence="2">Belongs to the CDP-glycerol glycerophosphotransferase family.</text>
</comment>
<name>A0A930VQT6_9ACTN</name>
<dbReference type="Gene3D" id="3.40.50.11820">
    <property type="match status" value="1"/>
</dbReference>
<keyword evidence="8" id="KW-1185">Reference proteome</keyword>
<keyword evidence="4" id="KW-0808">Transferase</keyword>
<dbReference type="EMBL" id="JADKPO010000021">
    <property type="protein sequence ID" value="MBF4769176.1"/>
    <property type="molecule type" value="Genomic_DNA"/>
</dbReference>
<dbReference type="GO" id="GO:0005886">
    <property type="term" value="C:plasma membrane"/>
    <property type="evidence" value="ECO:0007669"/>
    <property type="project" value="UniProtKB-SubCell"/>
</dbReference>
<evidence type="ECO:0000256" key="3">
    <source>
        <dbReference type="ARBA" id="ARBA00022475"/>
    </source>
</evidence>
<reference evidence="7" key="1">
    <citation type="submission" date="2020-11" db="EMBL/GenBank/DDBJ databases">
        <title>Nocardioides cynanchi sp. nov., isolated from soil of rhizosphere of Cynanchum wilfordii.</title>
        <authorList>
            <person name="Lee J.-S."/>
            <person name="Suh M.K."/>
            <person name="Kim J.-S."/>
        </authorList>
    </citation>
    <scope>NUCLEOTIDE SEQUENCE</scope>
    <source>
        <strain evidence="7">KCTC 19276</strain>
    </source>
</reference>
<evidence type="ECO:0000256" key="6">
    <source>
        <dbReference type="ARBA" id="ARBA00023136"/>
    </source>
</evidence>
<dbReference type="Pfam" id="PF04464">
    <property type="entry name" value="Glyphos_transf"/>
    <property type="match status" value="1"/>
</dbReference>
<evidence type="ECO:0000256" key="4">
    <source>
        <dbReference type="ARBA" id="ARBA00022679"/>
    </source>
</evidence>
<dbReference type="RefSeq" id="WP_194697316.1">
    <property type="nucleotide sequence ID" value="NZ_JADKPO010000021.1"/>
</dbReference>
<dbReference type="InterPro" id="IPR007554">
    <property type="entry name" value="Glycerophosphate_synth"/>
</dbReference>
<dbReference type="InterPro" id="IPR043148">
    <property type="entry name" value="TagF_C"/>
</dbReference>
<evidence type="ECO:0000256" key="1">
    <source>
        <dbReference type="ARBA" id="ARBA00004202"/>
    </source>
</evidence>
<dbReference type="InterPro" id="IPR007739">
    <property type="entry name" value="RgpF"/>
</dbReference>
<keyword evidence="5" id="KW-0777">Teichoic acid biosynthesis</keyword>
<accession>A0A930VQT6</accession>
<dbReference type="AlphaFoldDB" id="A0A930VQT6"/>
<keyword evidence="6" id="KW-0472">Membrane</keyword>